<accession>A0A561E9H7</accession>
<evidence type="ECO:0000313" key="2">
    <source>
        <dbReference type="Proteomes" id="UP000318297"/>
    </source>
</evidence>
<protein>
    <submittedName>
        <fullName evidence="1">Uncharacterized protein</fullName>
    </submittedName>
</protein>
<keyword evidence="2" id="KW-1185">Reference proteome</keyword>
<dbReference type="AlphaFoldDB" id="A0A561E9H7"/>
<evidence type="ECO:0000313" key="1">
    <source>
        <dbReference type="EMBL" id="TWE12269.1"/>
    </source>
</evidence>
<organism evidence="1 2">
    <name type="scientific">Rudaeicoccus suwonensis</name>
    <dbReference type="NCBI Taxonomy" id="657409"/>
    <lineage>
        <taxon>Bacteria</taxon>
        <taxon>Bacillati</taxon>
        <taxon>Actinomycetota</taxon>
        <taxon>Actinomycetes</taxon>
        <taxon>Micrococcales</taxon>
        <taxon>Dermacoccaceae</taxon>
        <taxon>Rudaeicoccus</taxon>
    </lineage>
</organism>
<name>A0A561E9H7_9MICO</name>
<dbReference type="EMBL" id="VIVQ01000001">
    <property type="protein sequence ID" value="TWE12269.1"/>
    <property type="molecule type" value="Genomic_DNA"/>
</dbReference>
<reference evidence="1 2" key="1">
    <citation type="submission" date="2019-06" db="EMBL/GenBank/DDBJ databases">
        <title>Sequencing the genomes of 1000 actinobacteria strains.</title>
        <authorList>
            <person name="Klenk H.-P."/>
        </authorList>
    </citation>
    <scope>NUCLEOTIDE SEQUENCE [LARGE SCALE GENOMIC DNA]</scope>
    <source>
        <strain evidence="1 2">DSM 19560</strain>
    </source>
</reference>
<dbReference type="Proteomes" id="UP000318297">
    <property type="component" value="Unassembled WGS sequence"/>
</dbReference>
<proteinExistence type="predicted"/>
<comment type="caution">
    <text evidence="1">The sequence shown here is derived from an EMBL/GenBank/DDBJ whole genome shotgun (WGS) entry which is preliminary data.</text>
</comment>
<sequence>MREVFGVHATHEATSGATSATYRLCGLYSALARSRHSHAAAKSGHRVCYQWDLRVRTERRTPIINAFNALAKTITITRLLIRTA</sequence>
<gene>
    <name evidence="1" type="ORF">BKA23_1069</name>
</gene>